<dbReference type="InterPro" id="IPR018314">
    <property type="entry name" value="RsmB/NOL1/NOP2-like_CS"/>
</dbReference>
<dbReference type="Gene3D" id="1.10.940.10">
    <property type="entry name" value="NusB-like"/>
    <property type="match status" value="1"/>
</dbReference>
<evidence type="ECO:0000256" key="6">
    <source>
        <dbReference type="PROSITE-ProRule" id="PRU01023"/>
    </source>
</evidence>
<gene>
    <name evidence="8" type="ORF">SAMN04488526_1177</name>
</gene>
<keyword evidence="9" id="KW-1185">Reference proteome</keyword>
<dbReference type="AlphaFoldDB" id="A0A1H7IWJ7"/>
<dbReference type="Proteomes" id="UP000199283">
    <property type="component" value="Unassembled WGS sequence"/>
</dbReference>
<evidence type="ECO:0000256" key="1">
    <source>
        <dbReference type="ARBA" id="ARBA00007494"/>
    </source>
</evidence>
<protein>
    <submittedName>
        <fullName evidence="8">16S rRNA (Cytosine967-C5)-methyltransferase</fullName>
    </submittedName>
</protein>
<evidence type="ECO:0000256" key="5">
    <source>
        <dbReference type="ARBA" id="ARBA00022884"/>
    </source>
</evidence>
<dbReference type="GO" id="GO:0003723">
    <property type="term" value="F:RNA binding"/>
    <property type="evidence" value="ECO:0007669"/>
    <property type="project" value="UniProtKB-UniRule"/>
</dbReference>
<feature type="domain" description="SAM-dependent MTase RsmB/NOP-type" evidence="7">
    <location>
        <begin position="129"/>
        <end position="419"/>
    </location>
</feature>
<evidence type="ECO:0000256" key="4">
    <source>
        <dbReference type="ARBA" id="ARBA00022691"/>
    </source>
</evidence>
<accession>A0A1H7IWJ7</accession>
<dbReference type="Pfam" id="PF01029">
    <property type="entry name" value="NusB"/>
    <property type="match status" value="1"/>
</dbReference>
<dbReference type="EMBL" id="FNZQ01000001">
    <property type="protein sequence ID" value="SEK66047.1"/>
    <property type="molecule type" value="Genomic_DNA"/>
</dbReference>
<proteinExistence type="inferred from homology"/>
<dbReference type="Gene3D" id="3.40.50.150">
    <property type="entry name" value="Vaccinia Virus protein VP39"/>
    <property type="match status" value="1"/>
</dbReference>
<dbReference type="CDD" id="cd02440">
    <property type="entry name" value="AdoMet_MTases"/>
    <property type="match status" value="1"/>
</dbReference>
<dbReference type="InterPro" id="IPR001678">
    <property type="entry name" value="MeTrfase_RsmB-F_NOP2_dom"/>
</dbReference>
<name>A0A1H7IWJ7_9RHOB</name>
<evidence type="ECO:0000259" key="7">
    <source>
        <dbReference type="PROSITE" id="PS51686"/>
    </source>
</evidence>
<keyword evidence="2 6" id="KW-0489">Methyltransferase</keyword>
<feature type="binding site" evidence="6">
    <location>
        <position position="257"/>
    </location>
    <ligand>
        <name>S-adenosyl-L-methionine</name>
        <dbReference type="ChEBI" id="CHEBI:59789"/>
    </ligand>
</feature>
<dbReference type="InterPro" id="IPR049560">
    <property type="entry name" value="MeTrfase_RsmB-F_NOP2_cat"/>
</dbReference>
<reference evidence="8 9" key="1">
    <citation type="submission" date="2016-10" db="EMBL/GenBank/DDBJ databases">
        <authorList>
            <person name="de Groot N.N."/>
        </authorList>
    </citation>
    <scope>NUCLEOTIDE SEQUENCE [LARGE SCALE GENOMIC DNA]</scope>
    <source>
        <strain evidence="8 9">DSM 14858</strain>
    </source>
</reference>
<dbReference type="GO" id="GO:0006355">
    <property type="term" value="P:regulation of DNA-templated transcription"/>
    <property type="evidence" value="ECO:0007669"/>
    <property type="project" value="InterPro"/>
</dbReference>
<keyword evidence="4 6" id="KW-0949">S-adenosyl-L-methionine</keyword>
<dbReference type="InterPro" id="IPR035926">
    <property type="entry name" value="NusB-like_sf"/>
</dbReference>
<dbReference type="Pfam" id="PF01189">
    <property type="entry name" value="Methyltr_RsmB-F"/>
    <property type="match status" value="1"/>
</dbReference>
<dbReference type="PROSITE" id="PS01153">
    <property type="entry name" value="NOL1_NOP2_SUN"/>
    <property type="match status" value="1"/>
</dbReference>
<dbReference type="InterPro" id="IPR029063">
    <property type="entry name" value="SAM-dependent_MTases_sf"/>
</dbReference>
<evidence type="ECO:0000313" key="8">
    <source>
        <dbReference type="EMBL" id="SEK66047.1"/>
    </source>
</evidence>
<dbReference type="PANTHER" id="PTHR22807:SF61">
    <property type="entry name" value="NOL1_NOP2_SUN FAMILY PROTEIN _ ANTITERMINATION NUSB DOMAIN-CONTAINING PROTEIN"/>
    <property type="match status" value="1"/>
</dbReference>
<dbReference type="InterPro" id="IPR023267">
    <property type="entry name" value="RCMT"/>
</dbReference>
<evidence type="ECO:0000256" key="3">
    <source>
        <dbReference type="ARBA" id="ARBA00022679"/>
    </source>
</evidence>
<dbReference type="GO" id="GO:0001510">
    <property type="term" value="P:RNA methylation"/>
    <property type="evidence" value="ECO:0007669"/>
    <property type="project" value="InterPro"/>
</dbReference>
<feature type="binding site" evidence="6">
    <location>
        <position position="299"/>
    </location>
    <ligand>
        <name>S-adenosyl-L-methionine</name>
        <dbReference type="ChEBI" id="CHEBI:59789"/>
    </ligand>
</feature>
<evidence type="ECO:0000256" key="2">
    <source>
        <dbReference type="ARBA" id="ARBA00022603"/>
    </source>
</evidence>
<feature type="binding site" evidence="6">
    <location>
        <begin position="236"/>
        <end position="242"/>
    </location>
    <ligand>
        <name>S-adenosyl-L-methionine</name>
        <dbReference type="ChEBI" id="CHEBI:59789"/>
    </ligand>
</feature>
<sequence length="428" mass="45521">MKDMPESLAARTGAILLLAHVLREGRMLGDGASGLDGPAAARALRLAGLVLRHMGRADALLKDKMARQPAAKIRDILRLALVEIFEDGAAPHGVVNDAVAMARMSPRTYKQAGLVNAVLRGLSEDRSAWDALPAPALPAWLRKPLAKAWSRPRLEAIEAAHLTGAPLDLTPKGDIPEDRQIEGAVTLSTGSLRLSGGQVSTLPGFAEGDWWVQDAAAAMPARLLGDVAGLRVLDLCAAPGGKTMQLAAAGAQVTALDISGKRLRRVHANLTRTGLSAEVVEADAFAWQPDAPFDAVLLDAPCTATGTIRRHPDLPHLRESRDVETLTQLQYRLLDRALTFVKPGGRLVFCTCSLLPVEGEHQISAALKRHDGLTVDALDPEAFGLPPEAASAHGLRLLPDLWPQFGGMDGFYMAVLRRPSGDTPLPAA</sequence>
<dbReference type="PANTHER" id="PTHR22807">
    <property type="entry name" value="NOP2 YEAST -RELATED NOL1/NOP2/FMU SUN DOMAIN-CONTAINING"/>
    <property type="match status" value="1"/>
</dbReference>
<keyword evidence="5 6" id="KW-0694">RNA-binding</keyword>
<dbReference type="SUPFAM" id="SSF53335">
    <property type="entry name" value="S-adenosyl-L-methionine-dependent methyltransferases"/>
    <property type="match status" value="1"/>
</dbReference>
<dbReference type="RefSeq" id="WP_342707738.1">
    <property type="nucleotide sequence ID" value="NZ_FNZQ01000001.1"/>
</dbReference>
<dbReference type="PROSITE" id="PS51686">
    <property type="entry name" value="SAM_MT_RSMB_NOP"/>
    <property type="match status" value="1"/>
</dbReference>
<keyword evidence="3 6" id="KW-0808">Transferase</keyword>
<dbReference type="InterPro" id="IPR006027">
    <property type="entry name" value="NusB_RsmB_TIM44"/>
</dbReference>
<comment type="similarity">
    <text evidence="1 6">Belongs to the class I-like SAM-binding methyltransferase superfamily. RsmB/NOP family.</text>
</comment>
<dbReference type="PRINTS" id="PR02008">
    <property type="entry name" value="RCMTFAMILY"/>
</dbReference>
<dbReference type="SUPFAM" id="SSF48013">
    <property type="entry name" value="NusB-like"/>
    <property type="match status" value="1"/>
</dbReference>
<feature type="binding site" evidence="6">
    <location>
        <position position="283"/>
    </location>
    <ligand>
        <name>S-adenosyl-L-methionine</name>
        <dbReference type="ChEBI" id="CHEBI:59789"/>
    </ligand>
</feature>
<organism evidence="8 9">
    <name type="scientific">Jannaschia helgolandensis</name>
    <dbReference type="NCBI Taxonomy" id="188906"/>
    <lineage>
        <taxon>Bacteria</taxon>
        <taxon>Pseudomonadati</taxon>
        <taxon>Pseudomonadota</taxon>
        <taxon>Alphaproteobacteria</taxon>
        <taxon>Rhodobacterales</taxon>
        <taxon>Roseobacteraceae</taxon>
        <taxon>Jannaschia</taxon>
    </lineage>
</organism>
<dbReference type="STRING" id="188906.SAMN04488526_1177"/>
<feature type="active site" description="Nucleophile" evidence="6">
    <location>
        <position position="352"/>
    </location>
</feature>
<evidence type="ECO:0000313" key="9">
    <source>
        <dbReference type="Proteomes" id="UP000199283"/>
    </source>
</evidence>
<dbReference type="GO" id="GO:0008173">
    <property type="term" value="F:RNA methyltransferase activity"/>
    <property type="evidence" value="ECO:0007669"/>
    <property type="project" value="InterPro"/>
</dbReference>